<sequence>MDSKNSPSTAAPNSAVNLRKRFNSLNQPRYPLKETNSNIPSPFKKQKVRLSPVGTENREPSLNSGNSKPTSRLAGDELLHWQQSWRKIMKESIVYFEGVQEYSRLQLSEYKRASKLLKLVGCEITPFYDSDVTIIVSRRSFNARKDYPSNDIFSNVSQLKIKVWDYEKVFRFLKNLGINIVTGIDESVHHNLYNLLKEEKIFGLTDRDPNAKRDDLHYFDKNYLYVYDLSQKVRPIAIREWNDSSYPVLNLTLDGKCPFISDPNDVNTERKMLRRMRKWNASQQYRDLLKKATNSMMSNIKNGIQLTTTGFSGTSTSTDKVHDEEVTIEEATSSSRKAEAEAEAAYDDKENEYNFKQPVMPISLSRNSSCIQVVSNSKVLDVAASGYNGASNAINMSMDSNSAVQGGNGLGPMTSQVPSRNLNNLKRRIIMKKQQRRSAEKEKEELTPGYCENCRIKYDHFREHINSTRHRNFASDDRNFKDIDNLIASLNESKSLGYVTSNGDYRYA</sequence>
<evidence type="ECO:0000256" key="1">
    <source>
        <dbReference type="ARBA" id="ARBA00022723"/>
    </source>
</evidence>
<evidence type="ECO:0000313" key="7">
    <source>
        <dbReference type="EMBL" id="ABN67914.2"/>
    </source>
</evidence>
<dbReference type="OrthoDB" id="21380at2759"/>
<dbReference type="PANTHER" id="PTHR15375">
    <property type="entry name" value="ACTIVATOR OF S-PHASE KINASE-RELATED"/>
    <property type="match status" value="1"/>
</dbReference>
<proteinExistence type="predicted"/>
<keyword evidence="7" id="KW-0808">Transferase</keyword>
<feature type="domain" description="DBF4-type" evidence="6">
    <location>
        <begin position="444"/>
        <end position="493"/>
    </location>
</feature>
<name>A3LY42_PICST</name>
<dbReference type="SMART" id="SM00586">
    <property type="entry name" value="ZnF_DBF"/>
    <property type="match status" value="1"/>
</dbReference>
<accession>A3LY42</accession>
<dbReference type="Proteomes" id="UP000002258">
    <property type="component" value="Chromosome 6"/>
</dbReference>
<evidence type="ECO:0000256" key="3">
    <source>
        <dbReference type="ARBA" id="ARBA00022833"/>
    </source>
</evidence>
<dbReference type="PROSITE" id="PS51265">
    <property type="entry name" value="ZF_DBF4"/>
    <property type="match status" value="1"/>
</dbReference>
<dbReference type="eggNOG" id="KOG4139">
    <property type="taxonomic scope" value="Eukaryota"/>
</dbReference>
<keyword evidence="2 4" id="KW-0863">Zinc-finger</keyword>
<dbReference type="Gene3D" id="6.10.250.3410">
    <property type="entry name" value="DBF zinc finger"/>
    <property type="match status" value="1"/>
</dbReference>
<dbReference type="InterPro" id="IPR055116">
    <property type="entry name" value="DBF4_BRCT"/>
</dbReference>
<organism evidence="7 8">
    <name type="scientific">Scheffersomyces stipitis (strain ATCC 58785 / CBS 6054 / NBRC 10063 / NRRL Y-11545)</name>
    <name type="common">Yeast</name>
    <name type="synonym">Pichia stipitis</name>
    <dbReference type="NCBI Taxonomy" id="322104"/>
    <lineage>
        <taxon>Eukaryota</taxon>
        <taxon>Fungi</taxon>
        <taxon>Dikarya</taxon>
        <taxon>Ascomycota</taxon>
        <taxon>Saccharomycotina</taxon>
        <taxon>Pichiomycetes</taxon>
        <taxon>Debaryomycetaceae</taxon>
        <taxon>Scheffersomyces</taxon>
    </lineage>
</organism>
<evidence type="ECO:0000256" key="5">
    <source>
        <dbReference type="SAM" id="MobiDB-lite"/>
    </source>
</evidence>
<dbReference type="Gene3D" id="3.40.50.10190">
    <property type="entry name" value="BRCT domain"/>
    <property type="match status" value="1"/>
</dbReference>
<keyword evidence="7" id="KW-0418">Kinase</keyword>
<dbReference type="FunFam" id="6.10.250.3410:FF:000001">
    <property type="entry name" value="Protein DBF4 homolog A"/>
    <property type="match status" value="1"/>
</dbReference>
<keyword evidence="3" id="KW-0862">Zinc</keyword>
<reference evidence="7 8" key="1">
    <citation type="journal article" date="2007" name="Nat. Biotechnol.">
        <title>Genome sequence of the lignocellulose-bioconverting and xylose-fermenting yeast Pichia stipitis.</title>
        <authorList>
            <person name="Jeffries T.W."/>
            <person name="Grigoriev I.V."/>
            <person name="Grimwood J."/>
            <person name="Laplaza J.M."/>
            <person name="Aerts A."/>
            <person name="Salamov A."/>
            <person name="Schmutz J."/>
            <person name="Lindquist E."/>
            <person name="Dehal P."/>
            <person name="Shapiro H."/>
            <person name="Jin Y.S."/>
            <person name="Passoth V."/>
            <person name="Richardson P.M."/>
        </authorList>
    </citation>
    <scope>NUCLEOTIDE SEQUENCE [LARGE SCALE GENOMIC DNA]</scope>
    <source>
        <strain evidence="8">ATCC 58785 / CBS 6054 / NBRC 10063 / NRRL Y-11545</strain>
    </source>
</reference>
<dbReference type="GO" id="GO:0031431">
    <property type="term" value="C:Dbf4-dependent protein kinase complex"/>
    <property type="evidence" value="ECO:0007669"/>
    <property type="project" value="TreeGrafter"/>
</dbReference>
<dbReference type="STRING" id="322104.A3LY42"/>
<feature type="compositionally biased region" description="Polar residues" evidence="5">
    <location>
        <begin position="1"/>
        <end position="16"/>
    </location>
</feature>
<dbReference type="FunCoup" id="A3LY42">
    <property type="interactions" value="188"/>
</dbReference>
<dbReference type="InterPro" id="IPR006572">
    <property type="entry name" value="Znf_DBF"/>
</dbReference>
<dbReference type="GO" id="GO:1901987">
    <property type="term" value="P:regulation of cell cycle phase transition"/>
    <property type="evidence" value="ECO:0007669"/>
    <property type="project" value="TreeGrafter"/>
</dbReference>
<gene>
    <name evidence="7" type="ORF">PICST_33040</name>
</gene>
<dbReference type="Pfam" id="PF08630">
    <property type="entry name" value="Dfp1_Him1_M"/>
    <property type="match status" value="1"/>
</dbReference>
<dbReference type="GO" id="GO:0043539">
    <property type="term" value="F:protein serine/threonine kinase activator activity"/>
    <property type="evidence" value="ECO:0007669"/>
    <property type="project" value="TreeGrafter"/>
</dbReference>
<dbReference type="InParanoid" id="A3LY42"/>
<feature type="compositionally biased region" description="Polar residues" evidence="5">
    <location>
        <begin position="60"/>
        <end position="70"/>
    </location>
</feature>
<dbReference type="Pfam" id="PF22437">
    <property type="entry name" value="DBF4_BRCT"/>
    <property type="match status" value="1"/>
</dbReference>
<dbReference type="GO" id="GO:0016301">
    <property type="term" value="F:kinase activity"/>
    <property type="evidence" value="ECO:0007669"/>
    <property type="project" value="UniProtKB-KW"/>
</dbReference>
<dbReference type="EMBL" id="CP000500">
    <property type="protein sequence ID" value="ABN67914.2"/>
    <property type="molecule type" value="Genomic_DNA"/>
</dbReference>
<dbReference type="AlphaFoldDB" id="A3LY42"/>
<dbReference type="GeneID" id="4839871"/>
<dbReference type="KEGG" id="pic:PICST_33040"/>
<dbReference type="HOGENOM" id="CLU_023948_0_0_1"/>
<dbReference type="PANTHER" id="PTHR15375:SF26">
    <property type="entry name" value="PROTEIN CHIFFON"/>
    <property type="match status" value="1"/>
</dbReference>
<dbReference type="RefSeq" id="XP_001385943.2">
    <property type="nucleotide sequence ID" value="XM_001385906.1"/>
</dbReference>
<keyword evidence="1" id="KW-0479">Metal-binding</keyword>
<dbReference type="InterPro" id="IPR051590">
    <property type="entry name" value="Replication_Regulatory_Kinase"/>
</dbReference>
<evidence type="ECO:0000313" key="8">
    <source>
        <dbReference type="Proteomes" id="UP000002258"/>
    </source>
</evidence>
<evidence type="ECO:0000256" key="4">
    <source>
        <dbReference type="PROSITE-ProRule" id="PRU00600"/>
    </source>
</evidence>
<evidence type="ECO:0000259" key="6">
    <source>
        <dbReference type="PROSITE" id="PS51265"/>
    </source>
</evidence>
<dbReference type="GO" id="GO:0010571">
    <property type="term" value="P:positive regulation of nuclear cell cycle DNA replication"/>
    <property type="evidence" value="ECO:0007669"/>
    <property type="project" value="TreeGrafter"/>
</dbReference>
<dbReference type="InterPro" id="IPR038545">
    <property type="entry name" value="Znf_DBF_sf"/>
</dbReference>
<protein>
    <submittedName>
        <fullName evidence="7">Regulator of Cdc7 kinase</fullName>
    </submittedName>
</protein>
<feature type="region of interest" description="Disordered" evidence="5">
    <location>
        <begin position="1"/>
        <end position="73"/>
    </location>
</feature>
<dbReference type="GO" id="GO:0003676">
    <property type="term" value="F:nucleic acid binding"/>
    <property type="evidence" value="ECO:0007669"/>
    <property type="project" value="InterPro"/>
</dbReference>
<dbReference type="OMA" id="GMKIWAI"/>
<evidence type="ECO:0000256" key="2">
    <source>
        <dbReference type="ARBA" id="ARBA00022771"/>
    </source>
</evidence>
<dbReference type="Pfam" id="PF07535">
    <property type="entry name" value="zf-DBF"/>
    <property type="match status" value="1"/>
</dbReference>
<dbReference type="InterPro" id="IPR013939">
    <property type="entry name" value="Regulatory_Dfp1/Him1"/>
</dbReference>
<keyword evidence="8" id="KW-1185">Reference proteome</keyword>
<dbReference type="InterPro" id="IPR036420">
    <property type="entry name" value="BRCT_dom_sf"/>
</dbReference>
<dbReference type="GO" id="GO:0008270">
    <property type="term" value="F:zinc ion binding"/>
    <property type="evidence" value="ECO:0007669"/>
    <property type="project" value="UniProtKB-KW"/>
</dbReference>